<keyword evidence="4" id="KW-1185">Reference proteome</keyword>
<evidence type="ECO:0000313" key="4">
    <source>
        <dbReference type="Proteomes" id="UP000324222"/>
    </source>
</evidence>
<keyword evidence="2" id="KW-0812">Transmembrane</keyword>
<comment type="caution">
    <text evidence="3">The sequence shown here is derived from an EMBL/GenBank/DDBJ whole genome shotgun (WGS) entry which is preliminary data.</text>
</comment>
<dbReference type="AlphaFoldDB" id="A0A5B7JJC7"/>
<organism evidence="3 4">
    <name type="scientific">Portunus trituberculatus</name>
    <name type="common">Swimming crab</name>
    <name type="synonym">Neptunus trituberculatus</name>
    <dbReference type="NCBI Taxonomy" id="210409"/>
    <lineage>
        <taxon>Eukaryota</taxon>
        <taxon>Metazoa</taxon>
        <taxon>Ecdysozoa</taxon>
        <taxon>Arthropoda</taxon>
        <taxon>Crustacea</taxon>
        <taxon>Multicrustacea</taxon>
        <taxon>Malacostraca</taxon>
        <taxon>Eumalacostraca</taxon>
        <taxon>Eucarida</taxon>
        <taxon>Decapoda</taxon>
        <taxon>Pleocyemata</taxon>
        <taxon>Brachyura</taxon>
        <taxon>Eubrachyura</taxon>
        <taxon>Portunoidea</taxon>
        <taxon>Portunidae</taxon>
        <taxon>Portuninae</taxon>
        <taxon>Portunus</taxon>
    </lineage>
</organism>
<feature type="compositionally biased region" description="Low complexity" evidence="1">
    <location>
        <begin position="16"/>
        <end position="29"/>
    </location>
</feature>
<feature type="compositionally biased region" description="Basic and acidic residues" evidence="1">
    <location>
        <begin position="1"/>
        <end position="13"/>
    </location>
</feature>
<dbReference type="OrthoDB" id="407555at2759"/>
<feature type="transmembrane region" description="Helical" evidence="2">
    <location>
        <begin position="141"/>
        <end position="160"/>
    </location>
</feature>
<keyword evidence="2" id="KW-0472">Membrane</keyword>
<gene>
    <name evidence="3" type="ORF">E2C01_089564</name>
</gene>
<evidence type="ECO:0000313" key="3">
    <source>
        <dbReference type="EMBL" id="MPC94396.1"/>
    </source>
</evidence>
<feature type="region of interest" description="Disordered" evidence="1">
    <location>
        <begin position="1"/>
        <end position="107"/>
    </location>
</feature>
<reference evidence="3 4" key="1">
    <citation type="submission" date="2019-05" db="EMBL/GenBank/DDBJ databases">
        <title>Another draft genome of Portunus trituberculatus and its Hox gene families provides insights of decapod evolution.</title>
        <authorList>
            <person name="Jeong J.-H."/>
            <person name="Song I."/>
            <person name="Kim S."/>
            <person name="Choi T."/>
            <person name="Kim D."/>
            <person name="Ryu S."/>
            <person name="Kim W."/>
        </authorList>
    </citation>
    <scope>NUCLEOTIDE SEQUENCE [LARGE SCALE GENOMIC DNA]</scope>
    <source>
        <tissue evidence="3">Muscle</tissue>
    </source>
</reference>
<evidence type="ECO:0000256" key="2">
    <source>
        <dbReference type="SAM" id="Phobius"/>
    </source>
</evidence>
<accession>A0A5B7JJC7</accession>
<feature type="compositionally biased region" description="Polar residues" evidence="1">
    <location>
        <begin position="90"/>
        <end position="102"/>
    </location>
</feature>
<proteinExistence type="predicted"/>
<dbReference type="EMBL" id="VSRR010098341">
    <property type="protein sequence ID" value="MPC94396.1"/>
    <property type="molecule type" value="Genomic_DNA"/>
</dbReference>
<feature type="compositionally biased region" description="Low complexity" evidence="1">
    <location>
        <begin position="53"/>
        <end position="86"/>
    </location>
</feature>
<name>A0A5B7JJC7_PORTR</name>
<protein>
    <submittedName>
        <fullName evidence="3">Uncharacterized protein</fullName>
    </submittedName>
</protein>
<sequence>MIGSKDGDPDKKTQVSPSSLSKHLGRSSSVPTERPLLTIASAATQASPDIHKLSSSTSSLHSSPVHLVKSASTSTLTPPATSPSKSSAKRQTLQAKSDSTIDSVKDDANKQGEYSNAVFTRLVNLFWILFQWLLYSLVNNILSGSFFLVCVCITFSAASFPH</sequence>
<keyword evidence="2" id="KW-1133">Transmembrane helix</keyword>
<evidence type="ECO:0000256" key="1">
    <source>
        <dbReference type="SAM" id="MobiDB-lite"/>
    </source>
</evidence>
<dbReference type="Proteomes" id="UP000324222">
    <property type="component" value="Unassembled WGS sequence"/>
</dbReference>